<dbReference type="eggNOG" id="COG3144">
    <property type="taxonomic scope" value="Bacteria"/>
</dbReference>
<evidence type="ECO:0000313" key="4">
    <source>
        <dbReference type="Proteomes" id="UP000005019"/>
    </source>
</evidence>
<dbReference type="InterPro" id="IPR021136">
    <property type="entry name" value="Flagellar_hook_control-like_C"/>
</dbReference>
<dbReference type="RefSeq" id="WP_008058175.1">
    <property type="nucleotide sequence ID" value="NZ_AFHG01000029.1"/>
</dbReference>
<evidence type="ECO:0000313" key="3">
    <source>
        <dbReference type="EMBL" id="EGK73149.1"/>
    </source>
</evidence>
<dbReference type="OrthoDB" id="8596319at2"/>
<dbReference type="Pfam" id="PF02120">
    <property type="entry name" value="Flg_hook"/>
    <property type="match status" value="1"/>
</dbReference>
<dbReference type="Gene3D" id="3.30.750.140">
    <property type="match status" value="1"/>
</dbReference>
<protein>
    <recommendedName>
        <fullName evidence="2">Flagellar hook-length control protein-like C-terminal domain-containing protein</fullName>
    </recommendedName>
</protein>
<dbReference type="Proteomes" id="UP000005019">
    <property type="component" value="Unassembled WGS sequence"/>
</dbReference>
<evidence type="ECO:0000259" key="2">
    <source>
        <dbReference type="Pfam" id="PF02120"/>
    </source>
</evidence>
<evidence type="ECO:0000256" key="1">
    <source>
        <dbReference type="SAM" id="MobiDB-lite"/>
    </source>
</evidence>
<gene>
    <name evidence="3" type="ORF">METUNv1_00320</name>
</gene>
<dbReference type="EMBL" id="AFHG01000029">
    <property type="protein sequence ID" value="EGK73149.1"/>
    <property type="molecule type" value="Genomic_DNA"/>
</dbReference>
<feature type="region of interest" description="Disordered" evidence="1">
    <location>
        <begin position="108"/>
        <end position="133"/>
    </location>
</feature>
<proteinExistence type="predicted"/>
<dbReference type="InterPro" id="IPR052563">
    <property type="entry name" value="FliK"/>
</dbReference>
<comment type="caution">
    <text evidence="3">The sequence shown here is derived from an EMBL/GenBank/DDBJ whole genome shotgun (WGS) entry which is preliminary data.</text>
</comment>
<name>F5R7T8_METUF</name>
<sequence length="339" mass="34453">MPDIALNIPTSATPLAGSAPVSEARAVTGELGAEDAASFANLLKDNLQASQGKELPPGLLADLMADAMKPDEDVQTLITSEDLPAGAEAMAAALLLAPALQQAEALKGMQPSGDAADDALASATEGGSRAKGDDLAALSRQAAGIAAEGGSAADAAGKAVPELERANELLKDSFADGTSGTLQHAQHADFRAHMAAAQAPKTEMAVATPITHPGWAEDVGHQITWLAEQGTSKAELVLTPPHLGRIEIKLEIGTDLSTAQFVSASPQVREALEQAMPRLREMLAQSGISLGEANVSSDQPSRDGGSGGDSRGQRGRDSGGDIAVAPAARRGVGLVDLFA</sequence>
<feature type="domain" description="Flagellar hook-length control protein-like C-terminal" evidence="2">
    <location>
        <begin position="221"/>
        <end position="302"/>
    </location>
</feature>
<dbReference type="STRING" id="1000565.METUNv1_00320"/>
<keyword evidence="4" id="KW-1185">Reference proteome</keyword>
<dbReference type="InterPro" id="IPR038610">
    <property type="entry name" value="FliK-like_C_sf"/>
</dbReference>
<accession>F5R7T8</accession>
<dbReference type="PANTHER" id="PTHR37533">
    <property type="entry name" value="FLAGELLAR HOOK-LENGTH CONTROL PROTEIN"/>
    <property type="match status" value="1"/>
</dbReference>
<reference evidence="3 4" key="1">
    <citation type="journal article" date="2011" name="J. Bacteriol.">
        <title>Genome sequence of Methyloversatilis universalis FAM5T, a methylotrophic representative of the order Rhodocyclales.</title>
        <authorList>
            <person name="Kittichotirat W."/>
            <person name="Good N.M."/>
            <person name="Hall R."/>
            <person name="Bringel F."/>
            <person name="Lajus A."/>
            <person name="Medigue C."/>
            <person name="Smalley N.E."/>
            <person name="Beck D."/>
            <person name="Bumgarner R."/>
            <person name="Vuilleumier S."/>
            <person name="Kalyuzhnaya M.G."/>
        </authorList>
    </citation>
    <scope>NUCLEOTIDE SEQUENCE [LARGE SCALE GENOMIC DNA]</scope>
    <source>
        <strain evidence="4">ATCC BAA-1314 / JCM 13912 / FAM5</strain>
    </source>
</reference>
<dbReference type="CDD" id="cd17470">
    <property type="entry name" value="T3SS_Flik_C"/>
    <property type="match status" value="1"/>
</dbReference>
<dbReference type="PANTHER" id="PTHR37533:SF2">
    <property type="entry name" value="FLAGELLAR HOOK-LENGTH CONTROL PROTEIN"/>
    <property type="match status" value="1"/>
</dbReference>
<organism evidence="3 4">
    <name type="scientific">Methyloversatilis universalis (strain ATCC BAA-1314 / DSM 25237 / JCM 13912 / CCUG 52030 / FAM5)</name>
    <dbReference type="NCBI Taxonomy" id="1000565"/>
    <lineage>
        <taxon>Bacteria</taxon>
        <taxon>Pseudomonadati</taxon>
        <taxon>Pseudomonadota</taxon>
        <taxon>Betaproteobacteria</taxon>
        <taxon>Nitrosomonadales</taxon>
        <taxon>Sterolibacteriaceae</taxon>
        <taxon>Methyloversatilis</taxon>
    </lineage>
</organism>
<feature type="region of interest" description="Disordered" evidence="1">
    <location>
        <begin position="291"/>
        <end position="325"/>
    </location>
</feature>
<dbReference type="AlphaFoldDB" id="F5R7T8"/>